<keyword evidence="2" id="KW-1185">Reference proteome</keyword>
<reference evidence="1 2" key="1">
    <citation type="submission" date="2019-07" db="EMBL/GenBank/DDBJ databases">
        <title>Insights of Desulfuromonas acetexigens electromicrobiology.</title>
        <authorList>
            <person name="Katuri K."/>
            <person name="Sapireddy V."/>
            <person name="Shaw D.R."/>
            <person name="Saikaly P."/>
        </authorList>
    </citation>
    <scope>NUCLEOTIDE SEQUENCE [LARGE SCALE GENOMIC DNA]</scope>
    <source>
        <strain evidence="1 2">2873</strain>
    </source>
</reference>
<dbReference type="InterPro" id="IPR036869">
    <property type="entry name" value="J_dom_sf"/>
</dbReference>
<dbReference type="SUPFAM" id="SSF46565">
    <property type="entry name" value="Chaperone J-domain"/>
    <property type="match status" value="1"/>
</dbReference>
<name>A0A550JF36_9BACT</name>
<dbReference type="EMBL" id="VJVV01000005">
    <property type="protein sequence ID" value="TRO81816.1"/>
    <property type="molecule type" value="Genomic_DNA"/>
</dbReference>
<protein>
    <submittedName>
        <fullName evidence="1">J domain-containing protein</fullName>
    </submittedName>
</protein>
<dbReference type="OrthoDB" id="5432239at2"/>
<dbReference type="InterPro" id="IPR037257">
    <property type="entry name" value="T2SS_E_N_sf"/>
</dbReference>
<comment type="caution">
    <text evidence="1">The sequence shown here is derived from an EMBL/GenBank/DDBJ whole genome shotgun (WGS) entry which is preliminary data.</text>
</comment>
<dbReference type="CDD" id="cd06257">
    <property type="entry name" value="DnaJ"/>
    <property type="match status" value="1"/>
</dbReference>
<organism evidence="1 2">
    <name type="scientific">Trichloromonas acetexigens</name>
    <dbReference type="NCBI Taxonomy" id="38815"/>
    <lineage>
        <taxon>Bacteria</taxon>
        <taxon>Pseudomonadati</taxon>
        <taxon>Thermodesulfobacteriota</taxon>
        <taxon>Desulfuromonadia</taxon>
        <taxon>Desulfuromonadales</taxon>
        <taxon>Trichloromonadaceae</taxon>
        <taxon>Trichloromonas</taxon>
    </lineage>
</organism>
<sequence length="261" mass="30074">MLPRFHENEVFSACRTLFGPEVHLSLDFLGYLQPGGVKAAFREQAKQNHPDLFASHDPEIQHRQSELFRQVREAFDLMQAFIKHRDEEQGHCAHRAFHGARPQTWARPKRPTRRAAGGHFFRGAVPARRLEFGSYLYYRGLISYQSLIDALVWQRRQRPVLGDIARRWQWLSEGDILTICRDRGGYGRFGEKAVRLGLLGQAQVQTLLFFQRSRQQKIGRYFVEAGLLSELQIERLAAECHQHNSRVAGAAANERRRAATG</sequence>
<dbReference type="Proteomes" id="UP000317155">
    <property type="component" value="Unassembled WGS sequence"/>
</dbReference>
<dbReference type="AlphaFoldDB" id="A0A550JF36"/>
<dbReference type="InterPro" id="IPR001623">
    <property type="entry name" value="DnaJ_domain"/>
</dbReference>
<gene>
    <name evidence="1" type="ORF">FL622_08415</name>
</gene>
<dbReference type="SUPFAM" id="SSF160246">
    <property type="entry name" value="EspE N-terminal domain-like"/>
    <property type="match status" value="1"/>
</dbReference>
<evidence type="ECO:0000313" key="1">
    <source>
        <dbReference type="EMBL" id="TRO81816.1"/>
    </source>
</evidence>
<dbReference type="RefSeq" id="WP_092057642.1">
    <property type="nucleotide sequence ID" value="NZ_FOJJ01000037.1"/>
</dbReference>
<proteinExistence type="predicted"/>
<evidence type="ECO:0000313" key="2">
    <source>
        <dbReference type="Proteomes" id="UP000317155"/>
    </source>
</evidence>
<dbReference type="Gene3D" id="1.10.287.110">
    <property type="entry name" value="DnaJ domain"/>
    <property type="match status" value="1"/>
</dbReference>
<accession>A0A550JF36</accession>